<proteinExistence type="predicted"/>
<dbReference type="Proteomes" id="UP000652176">
    <property type="component" value="Unassembled WGS sequence"/>
</dbReference>
<evidence type="ECO:0000313" key="2">
    <source>
        <dbReference type="Proteomes" id="UP000652176"/>
    </source>
</evidence>
<evidence type="ECO:0000313" key="1">
    <source>
        <dbReference type="EMBL" id="MBD9358625.1"/>
    </source>
</evidence>
<sequence>MTSLLLRSVSVQRRSLFAGFGLGAGAASAMPFTAAIPINRFLFASCPGSGFGSASHVPQIIGEWFANWWWILIAPFSPLSENSVMLPIEFFKSLSLFSCTHNLGIY</sequence>
<keyword evidence="2" id="KW-1185">Reference proteome</keyword>
<protein>
    <submittedName>
        <fullName evidence="1">Uncharacterized protein</fullName>
    </submittedName>
</protein>
<dbReference type="EMBL" id="JACXSS010000001">
    <property type="protein sequence ID" value="MBD9358625.1"/>
    <property type="molecule type" value="Genomic_DNA"/>
</dbReference>
<reference evidence="1 2" key="1">
    <citation type="submission" date="2020-09" db="EMBL/GenBank/DDBJ databases">
        <title>Methylomonas albis sp. nov. and Methylomonas fluvii sp. nov.: Two cold-adapted methanotrophs from the River Elbe and an amended description of Methylovulum psychrotolerans strain Eb1.</title>
        <authorList>
            <person name="Bussmann I.K."/>
            <person name="Klings K.-W."/>
            <person name="Warnstedt J."/>
            <person name="Hoppert M."/>
            <person name="Saborowski A."/>
            <person name="Horn F."/>
            <person name="Liebner S."/>
        </authorList>
    </citation>
    <scope>NUCLEOTIDE SEQUENCE [LARGE SCALE GENOMIC DNA]</scope>
    <source>
        <strain evidence="1 2">EbA</strain>
    </source>
</reference>
<accession>A0ABR9D672</accession>
<gene>
    <name evidence="1" type="ORF">IE877_22565</name>
</gene>
<name>A0ABR9D672_9GAMM</name>
<comment type="caution">
    <text evidence="1">The sequence shown here is derived from an EMBL/GenBank/DDBJ whole genome shotgun (WGS) entry which is preliminary data.</text>
</comment>
<organism evidence="1 2">
    <name type="scientific">Methylomonas albis</name>
    <dbReference type="NCBI Taxonomy" id="1854563"/>
    <lineage>
        <taxon>Bacteria</taxon>
        <taxon>Pseudomonadati</taxon>
        <taxon>Pseudomonadota</taxon>
        <taxon>Gammaproteobacteria</taxon>
        <taxon>Methylococcales</taxon>
        <taxon>Methylococcaceae</taxon>
        <taxon>Methylomonas</taxon>
    </lineage>
</organism>